<feature type="compositionally biased region" description="Polar residues" evidence="9">
    <location>
        <begin position="125"/>
        <end position="153"/>
    </location>
</feature>
<keyword evidence="10" id="KW-0472">Membrane</keyword>
<evidence type="ECO:0000256" key="3">
    <source>
        <dbReference type="ARBA" id="ARBA00022553"/>
    </source>
</evidence>
<dbReference type="Proteomes" id="UP001595891">
    <property type="component" value="Unassembled WGS sequence"/>
</dbReference>
<dbReference type="GO" id="GO:0016301">
    <property type="term" value="F:kinase activity"/>
    <property type="evidence" value="ECO:0007669"/>
    <property type="project" value="UniProtKB-KW"/>
</dbReference>
<name>A0ABV9ELG6_9ACTN</name>
<feature type="compositionally biased region" description="Low complexity" evidence="9">
    <location>
        <begin position="91"/>
        <end position="103"/>
    </location>
</feature>
<keyword evidence="5" id="KW-0547">Nucleotide-binding</keyword>
<feature type="domain" description="Histidine kinase/HSP90-like ATPase" evidence="11">
    <location>
        <begin position="416"/>
        <end position="504"/>
    </location>
</feature>
<dbReference type="SUPFAM" id="SSF55874">
    <property type="entry name" value="ATPase domain of HSP90 chaperone/DNA topoisomerase II/histidine kinase"/>
    <property type="match status" value="1"/>
</dbReference>
<dbReference type="Gene3D" id="1.20.5.1930">
    <property type="match status" value="1"/>
</dbReference>
<evidence type="ECO:0000256" key="6">
    <source>
        <dbReference type="ARBA" id="ARBA00022777"/>
    </source>
</evidence>
<protein>
    <recommendedName>
        <fullName evidence="2">histidine kinase</fullName>
        <ecNumber evidence="2">2.7.13.3</ecNumber>
    </recommendedName>
</protein>
<feature type="transmembrane region" description="Helical" evidence="10">
    <location>
        <begin position="252"/>
        <end position="270"/>
    </location>
</feature>
<evidence type="ECO:0000256" key="8">
    <source>
        <dbReference type="ARBA" id="ARBA00023012"/>
    </source>
</evidence>
<dbReference type="Gene3D" id="3.30.565.10">
    <property type="entry name" value="Histidine kinase-like ATPase, C-terminal domain"/>
    <property type="match status" value="1"/>
</dbReference>
<evidence type="ECO:0000256" key="7">
    <source>
        <dbReference type="ARBA" id="ARBA00022840"/>
    </source>
</evidence>
<accession>A0ABV9ELG6</accession>
<feature type="domain" description="Signal transduction histidine kinase subgroup 3 dimerisation and phosphoacceptor" evidence="12">
    <location>
        <begin position="299"/>
        <end position="362"/>
    </location>
</feature>
<organism evidence="13 14">
    <name type="scientific">Sphaerisporangium corydalis</name>
    <dbReference type="NCBI Taxonomy" id="1441875"/>
    <lineage>
        <taxon>Bacteria</taxon>
        <taxon>Bacillati</taxon>
        <taxon>Actinomycetota</taxon>
        <taxon>Actinomycetes</taxon>
        <taxon>Streptosporangiales</taxon>
        <taxon>Streptosporangiaceae</taxon>
        <taxon>Sphaerisporangium</taxon>
    </lineage>
</organism>
<keyword evidence="10" id="KW-1133">Transmembrane helix</keyword>
<dbReference type="RefSeq" id="WP_262849737.1">
    <property type="nucleotide sequence ID" value="NZ_JANZYP010000089.1"/>
</dbReference>
<dbReference type="PANTHER" id="PTHR24421">
    <property type="entry name" value="NITRATE/NITRITE SENSOR PROTEIN NARX-RELATED"/>
    <property type="match status" value="1"/>
</dbReference>
<evidence type="ECO:0000256" key="4">
    <source>
        <dbReference type="ARBA" id="ARBA00022679"/>
    </source>
</evidence>
<keyword evidence="7" id="KW-0067">ATP-binding</keyword>
<dbReference type="EC" id="2.7.13.3" evidence="2"/>
<feature type="compositionally biased region" description="Pro residues" evidence="9">
    <location>
        <begin position="77"/>
        <end position="90"/>
    </location>
</feature>
<feature type="transmembrane region" description="Helical" evidence="10">
    <location>
        <begin position="223"/>
        <end position="240"/>
    </location>
</feature>
<dbReference type="InterPro" id="IPR003594">
    <property type="entry name" value="HATPase_dom"/>
</dbReference>
<evidence type="ECO:0000259" key="12">
    <source>
        <dbReference type="Pfam" id="PF07730"/>
    </source>
</evidence>
<dbReference type="PANTHER" id="PTHR24421:SF10">
    <property type="entry name" value="NITRATE_NITRITE SENSOR PROTEIN NARQ"/>
    <property type="match status" value="1"/>
</dbReference>
<evidence type="ECO:0000256" key="9">
    <source>
        <dbReference type="SAM" id="MobiDB-lite"/>
    </source>
</evidence>
<evidence type="ECO:0000256" key="5">
    <source>
        <dbReference type="ARBA" id="ARBA00022741"/>
    </source>
</evidence>
<feature type="region of interest" description="Disordered" evidence="9">
    <location>
        <begin position="77"/>
        <end position="155"/>
    </location>
</feature>
<dbReference type="Pfam" id="PF07730">
    <property type="entry name" value="HisKA_3"/>
    <property type="match status" value="1"/>
</dbReference>
<dbReference type="EMBL" id="JBHSFN010000017">
    <property type="protein sequence ID" value="MFC4589669.1"/>
    <property type="molecule type" value="Genomic_DNA"/>
</dbReference>
<evidence type="ECO:0000256" key="1">
    <source>
        <dbReference type="ARBA" id="ARBA00000085"/>
    </source>
</evidence>
<keyword evidence="6 13" id="KW-0418">Kinase</keyword>
<keyword evidence="3" id="KW-0597">Phosphoprotein</keyword>
<evidence type="ECO:0000256" key="2">
    <source>
        <dbReference type="ARBA" id="ARBA00012438"/>
    </source>
</evidence>
<dbReference type="CDD" id="cd16917">
    <property type="entry name" value="HATPase_UhpB-NarQ-NarX-like"/>
    <property type="match status" value="1"/>
</dbReference>
<gene>
    <name evidence="13" type="ORF">ACFO8L_26520</name>
</gene>
<dbReference type="InterPro" id="IPR050482">
    <property type="entry name" value="Sensor_HK_TwoCompSys"/>
</dbReference>
<comment type="catalytic activity">
    <reaction evidence="1">
        <text>ATP + protein L-histidine = ADP + protein N-phospho-L-histidine.</text>
        <dbReference type="EC" id="2.7.13.3"/>
    </reaction>
</comment>
<sequence>MRTAEKRVWRRHVLDALRPLERPARPSRRAVVADAVLALVLAAFAVIAVAGLYGHGQGDGAPSSGLVEYLRLRPVPPTAPEAPGMPPPDVVPSASDVVPSAPARPWTSGAAETAPSPAPAGTPRSAETATSPAQTGTARPAETASSPVPTQSALPEEAGVGGPVLVLVALTALPLAARRRYPLTTFWVVVAAALATHQDATWITVLTCVIAVCSAIVHSNHRVPAMAGLVLTAVLAGVTFRNTGLRLPDWSGPFVVLLSAGVLASFVRFWQQQLSAGRRRLAEVRESQAEDMRRAVEVERSRIASELHDVVTHNVSVMVIQAGAARKVMDAAPADSKQALLAVEASGRAAMGELRHVMGLLAGPESARPDAPGDGLEPQPGVERLGALVERVRAAGVPVSVTISPPPGPLPPGVDLAVYRVVQEALTNTIKHAAGAEASVVIGHDDDWLEIEVTDTGGTRAAPSGTGTGRGLIGLRERLAVYDGSLDAGVRTGGGYQIKARVPWRTP</sequence>
<evidence type="ECO:0000313" key="14">
    <source>
        <dbReference type="Proteomes" id="UP001595891"/>
    </source>
</evidence>
<keyword evidence="14" id="KW-1185">Reference proteome</keyword>
<feature type="transmembrane region" description="Helical" evidence="10">
    <location>
        <begin position="31"/>
        <end position="53"/>
    </location>
</feature>
<evidence type="ECO:0000259" key="11">
    <source>
        <dbReference type="Pfam" id="PF02518"/>
    </source>
</evidence>
<keyword evidence="4" id="KW-0808">Transferase</keyword>
<reference evidence="14" key="1">
    <citation type="journal article" date="2019" name="Int. J. Syst. Evol. Microbiol.">
        <title>The Global Catalogue of Microorganisms (GCM) 10K type strain sequencing project: providing services to taxonomists for standard genome sequencing and annotation.</title>
        <authorList>
            <consortium name="The Broad Institute Genomics Platform"/>
            <consortium name="The Broad Institute Genome Sequencing Center for Infectious Disease"/>
            <person name="Wu L."/>
            <person name="Ma J."/>
        </authorList>
    </citation>
    <scope>NUCLEOTIDE SEQUENCE [LARGE SCALE GENOMIC DNA]</scope>
    <source>
        <strain evidence="14">CCUG 49560</strain>
    </source>
</reference>
<evidence type="ECO:0000313" key="13">
    <source>
        <dbReference type="EMBL" id="MFC4589669.1"/>
    </source>
</evidence>
<proteinExistence type="predicted"/>
<dbReference type="InterPro" id="IPR011712">
    <property type="entry name" value="Sig_transdc_His_kin_sub3_dim/P"/>
</dbReference>
<feature type="transmembrane region" description="Helical" evidence="10">
    <location>
        <begin position="184"/>
        <end position="217"/>
    </location>
</feature>
<dbReference type="Pfam" id="PF02518">
    <property type="entry name" value="HATPase_c"/>
    <property type="match status" value="1"/>
</dbReference>
<feature type="transmembrane region" description="Helical" evidence="10">
    <location>
        <begin position="158"/>
        <end position="177"/>
    </location>
</feature>
<evidence type="ECO:0000256" key="10">
    <source>
        <dbReference type="SAM" id="Phobius"/>
    </source>
</evidence>
<keyword evidence="10" id="KW-0812">Transmembrane</keyword>
<comment type="caution">
    <text evidence="13">The sequence shown here is derived from an EMBL/GenBank/DDBJ whole genome shotgun (WGS) entry which is preliminary data.</text>
</comment>
<dbReference type="InterPro" id="IPR036890">
    <property type="entry name" value="HATPase_C_sf"/>
</dbReference>
<keyword evidence="8" id="KW-0902">Two-component regulatory system</keyword>